<keyword evidence="3" id="KW-1185">Reference proteome</keyword>
<feature type="compositionally biased region" description="Basic residues" evidence="1">
    <location>
        <begin position="39"/>
        <end position="50"/>
    </location>
</feature>
<evidence type="ECO:0000313" key="3">
    <source>
        <dbReference type="Proteomes" id="UP000249056"/>
    </source>
</evidence>
<name>A0A395IMY9_9HELO</name>
<comment type="caution">
    <text evidence="2">The sequence shown here is derived from an EMBL/GenBank/DDBJ whole genome shotgun (WGS) entry which is preliminary data.</text>
</comment>
<evidence type="ECO:0000256" key="1">
    <source>
        <dbReference type="SAM" id="MobiDB-lite"/>
    </source>
</evidence>
<evidence type="ECO:0000313" key="2">
    <source>
        <dbReference type="EMBL" id="RAL59749.1"/>
    </source>
</evidence>
<protein>
    <submittedName>
        <fullName evidence="2">Uncharacterized protein</fullName>
    </submittedName>
</protein>
<feature type="compositionally biased region" description="Low complexity" evidence="1">
    <location>
        <begin position="63"/>
        <end position="74"/>
    </location>
</feature>
<dbReference type="EMBL" id="QKRW01000048">
    <property type="protein sequence ID" value="RAL59749.1"/>
    <property type="molecule type" value="Genomic_DNA"/>
</dbReference>
<proteinExistence type="predicted"/>
<feature type="compositionally biased region" description="Polar residues" evidence="1">
    <location>
        <begin position="22"/>
        <end position="31"/>
    </location>
</feature>
<feature type="region of interest" description="Disordered" evidence="1">
    <location>
        <begin position="22"/>
        <end position="74"/>
    </location>
</feature>
<accession>A0A395IMY9</accession>
<organism evidence="2 3">
    <name type="scientific">Monilinia fructigena</name>
    <dbReference type="NCBI Taxonomy" id="38457"/>
    <lineage>
        <taxon>Eukaryota</taxon>
        <taxon>Fungi</taxon>
        <taxon>Dikarya</taxon>
        <taxon>Ascomycota</taxon>
        <taxon>Pezizomycotina</taxon>
        <taxon>Leotiomycetes</taxon>
        <taxon>Helotiales</taxon>
        <taxon>Sclerotiniaceae</taxon>
        <taxon>Monilinia</taxon>
    </lineage>
</organism>
<sequence length="74" mass="8257">MKTLKIDAKILDVDSDTFVVENQGQAQSSIKQSKDTRPVKRARIQKKLTKKVLESDSDDNSSTDDISSSDTGWQ</sequence>
<dbReference type="AlphaFoldDB" id="A0A395IMY9"/>
<reference evidence="2 3" key="1">
    <citation type="submission" date="2018-06" db="EMBL/GenBank/DDBJ databases">
        <title>Genome Sequence of the Brown Rot Fungal Pathogen Monilinia fructigena.</title>
        <authorList>
            <person name="Landi L."/>
            <person name="De Miccolis Angelini R.M."/>
            <person name="Pollastro S."/>
            <person name="Abate D."/>
            <person name="Faretra F."/>
            <person name="Romanazzi G."/>
        </authorList>
    </citation>
    <scope>NUCLEOTIDE SEQUENCE [LARGE SCALE GENOMIC DNA]</scope>
    <source>
        <strain evidence="2 3">Mfrg269</strain>
    </source>
</reference>
<dbReference type="Proteomes" id="UP000249056">
    <property type="component" value="Unassembled WGS sequence"/>
</dbReference>
<gene>
    <name evidence="2" type="ORF">DID88_000378</name>
</gene>